<feature type="repeat" description="ANK" evidence="2">
    <location>
        <begin position="902"/>
        <end position="928"/>
    </location>
</feature>
<dbReference type="PANTHER" id="PTHR46082">
    <property type="entry name" value="ATP/GTP-BINDING PROTEIN-RELATED"/>
    <property type="match status" value="1"/>
</dbReference>
<dbReference type="Gene3D" id="3.40.50.300">
    <property type="entry name" value="P-loop containing nucleotide triphosphate hydrolases"/>
    <property type="match status" value="1"/>
</dbReference>
<dbReference type="InterPro" id="IPR000845">
    <property type="entry name" value="Nucleoside_phosphorylase_d"/>
</dbReference>
<dbReference type="eggNOG" id="KOG4369">
    <property type="taxonomic scope" value="Eukaryota"/>
</dbReference>
<keyword evidence="1" id="KW-0677">Repeat</keyword>
<dbReference type="InterPro" id="IPR053137">
    <property type="entry name" value="NLR-like"/>
</dbReference>
<sequence length="1064" mass="118331">MSDPRNYTIGWICAIPTDFAAARAFLDEQHPEPGAIAHNDNNTYALGAMGKHNVVIAVMPNTECRLAAAAVVARHMVHSFPNVRIGLMVGVAGGAPSQKHDIRLGDVVVGSCRSGNGGVIQYDYGKLKQNRGFVETGFLNQPPPVLLNAVARLETDHMMEGPGLNVKVERALGRWEQLRKTHSRPSAITDQLYKSDFVHPDSSAACSQECSAIVSNMVSRRERGKDEHNPAIHYGTIASANQPMKDARTRDRLSRERGVLCFETEAAGLMNHFPCLVVRGICDYSDSHTNKKWQGFAAMAAAAYAKDLLRLIHPSNLQAEKKMKETLEHMNGSLSSIKSTLLEIETQMDTMSSNSHIQKLRQWLSPPDTSSNYNIARESRHDGTGLWFLESAAFREWVHGSRKHLWLHGIPGSGKTVLVTTVLDRLALMDDLVTLQFFFDFSDASKQKPEDMYRSLAFQFYTKRIESRKELDSLMASHADGRRQPAAQALFQCLQAMMQAKGRLCIVLDALDECTKRSDLLRWIQSVISSPSHPHVQLIATGRPEKEFMRDFRSWIGESCVPLDVKSTRMDIQSYISNRLTTSKEFSKWASTPYILQHIQKELEVKAQGMFRWAACQLDRLETCPDRGQLEAAMESLPSDLNATYARILQSIPQRRRKKTVRLLQFLVYSERPLTLRECVDLMAIRVDGRRSFDPGDRMPDPMDITRFCPSMVVLTETPDAAWGDYLVQLAHFTVQQYLLHHYVEGFRGAEPRISITETCLFYLASVEEMEVAEMRRLFPLATYAANNWMNHARLAESSNGTAAAIASFLQSGKRRRVWLQLCHSSRRDFDPRSAIAPGLYYACLMGLTATVRILLSDRPNVNATSDVRYCTALQAASIGGHREIVQLLLDAGANVDAIGGECNTALQAASIGGHREIVQLLLNAGANGSALCAASSNGHQEVVQMLLGDGSSVNGIAGTYSTAPKAASSAGHQEAVQMLLTCSCPRQSSYEVTVGHQEDNCEYHSNLPRLSQLVSLKHRLGDFGLDTVSSGWLPLPRRRHLRQDSVIGLDISNRESFDARDGE</sequence>
<gene>
    <name evidence="4" type="ORF">GLRG_05963</name>
</gene>
<dbReference type="SUPFAM" id="SSF48403">
    <property type="entry name" value="Ankyrin repeat"/>
    <property type="match status" value="1"/>
</dbReference>
<dbReference type="Pfam" id="PF01048">
    <property type="entry name" value="PNP_UDP_1"/>
    <property type="match status" value="1"/>
</dbReference>
<dbReference type="PROSITE" id="PS50837">
    <property type="entry name" value="NACHT"/>
    <property type="match status" value="1"/>
</dbReference>
<feature type="repeat" description="ANK" evidence="2">
    <location>
        <begin position="869"/>
        <end position="901"/>
    </location>
</feature>
<evidence type="ECO:0000256" key="2">
    <source>
        <dbReference type="PROSITE-ProRule" id="PRU00023"/>
    </source>
</evidence>
<protein>
    <recommendedName>
        <fullName evidence="3">NACHT domain-containing protein</fullName>
    </recommendedName>
</protein>
<dbReference type="InterPro" id="IPR007111">
    <property type="entry name" value="NACHT_NTPase"/>
</dbReference>
<dbReference type="InterPro" id="IPR002110">
    <property type="entry name" value="Ankyrin_rpt"/>
</dbReference>
<reference evidence="5" key="1">
    <citation type="journal article" date="2012" name="Nat. Genet.">
        <title>Lifestyle transitions in plant pathogenic Colletotrichum fungi deciphered by genome and transcriptome analyses.</title>
        <authorList>
            <person name="O'Connell R.J."/>
            <person name="Thon M.R."/>
            <person name="Hacquard S."/>
            <person name="Amyotte S.G."/>
            <person name="Kleemann J."/>
            <person name="Torres M.F."/>
            <person name="Damm U."/>
            <person name="Buiate E.A."/>
            <person name="Epstein L."/>
            <person name="Alkan N."/>
            <person name="Altmueller J."/>
            <person name="Alvarado-Balderrama L."/>
            <person name="Bauser C.A."/>
            <person name="Becker C."/>
            <person name="Birren B.W."/>
            <person name="Chen Z."/>
            <person name="Choi J."/>
            <person name="Crouch J.A."/>
            <person name="Duvick J.P."/>
            <person name="Farman M.A."/>
            <person name="Gan P."/>
            <person name="Heiman D."/>
            <person name="Henrissat B."/>
            <person name="Howard R.J."/>
            <person name="Kabbage M."/>
            <person name="Koch C."/>
            <person name="Kracher B."/>
            <person name="Kubo Y."/>
            <person name="Law A.D."/>
            <person name="Lebrun M.-H."/>
            <person name="Lee Y.-H."/>
            <person name="Miyara I."/>
            <person name="Moore N."/>
            <person name="Neumann U."/>
            <person name="Nordstroem K."/>
            <person name="Panaccione D.G."/>
            <person name="Panstruga R."/>
            <person name="Place M."/>
            <person name="Proctor R.H."/>
            <person name="Prusky D."/>
            <person name="Rech G."/>
            <person name="Reinhardt R."/>
            <person name="Rollins J.A."/>
            <person name="Rounsley S."/>
            <person name="Schardl C.L."/>
            <person name="Schwartz D.C."/>
            <person name="Shenoy N."/>
            <person name="Shirasu K."/>
            <person name="Sikhakolli U.R."/>
            <person name="Stueber K."/>
            <person name="Sukno S.A."/>
            <person name="Sweigard J.A."/>
            <person name="Takano Y."/>
            <person name="Takahara H."/>
            <person name="Trail F."/>
            <person name="van der Does H.C."/>
            <person name="Voll L.M."/>
            <person name="Will I."/>
            <person name="Young S."/>
            <person name="Zeng Q."/>
            <person name="Zhang J."/>
            <person name="Zhou S."/>
            <person name="Dickman M.B."/>
            <person name="Schulze-Lefert P."/>
            <person name="Ver Loren van Themaat E."/>
            <person name="Ma L.-J."/>
            <person name="Vaillancourt L.J."/>
        </authorList>
    </citation>
    <scope>NUCLEOTIDE SEQUENCE [LARGE SCALE GENOMIC DNA]</scope>
    <source>
        <strain evidence="5">M1.001 / M2 / FGSC 10212</strain>
    </source>
</reference>
<evidence type="ECO:0000313" key="4">
    <source>
        <dbReference type="EMBL" id="EFQ30819.1"/>
    </source>
</evidence>
<evidence type="ECO:0000313" key="5">
    <source>
        <dbReference type="Proteomes" id="UP000008782"/>
    </source>
</evidence>
<dbReference type="PROSITE" id="PS50088">
    <property type="entry name" value="ANK_REPEAT"/>
    <property type="match status" value="2"/>
</dbReference>
<name>E3QIY1_COLGM</name>
<evidence type="ECO:0000259" key="3">
    <source>
        <dbReference type="PROSITE" id="PS50837"/>
    </source>
</evidence>
<dbReference type="HOGENOM" id="CLU_000288_34_2_1"/>
<organism evidence="5">
    <name type="scientific">Colletotrichum graminicola (strain M1.001 / M2 / FGSC 10212)</name>
    <name type="common">Maize anthracnose fungus</name>
    <name type="synonym">Glomerella graminicola</name>
    <dbReference type="NCBI Taxonomy" id="645133"/>
    <lineage>
        <taxon>Eukaryota</taxon>
        <taxon>Fungi</taxon>
        <taxon>Dikarya</taxon>
        <taxon>Ascomycota</taxon>
        <taxon>Pezizomycotina</taxon>
        <taxon>Sordariomycetes</taxon>
        <taxon>Hypocreomycetidae</taxon>
        <taxon>Glomerellales</taxon>
        <taxon>Glomerellaceae</taxon>
        <taxon>Colletotrichum</taxon>
        <taxon>Colletotrichum graminicola species complex</taxon>
    </lineage>
</organism>
<proteinExistence type="predicted"/>
<dbReference type="InterPro" id="IPR056884">
    <property type="entry name" value="NPHP3-like_N"/>
</dbReference>
<dbReference type="VEuPathDB" id="FungiDB:GLRG_05963"/>
<dbReference type="AlphaFoldDB" id="E3QIY1"/>
<dbReference type="GO" id="GO:0003824">
    <property type="term" value="F:catalytic activity"/>
    <property type="evidence" value="ECO:0007669"/>
    <property type="project" value="InterPro"/>
</dbReference>
<dbReference type="InterPro" id="IPR027417">
    <property type="entry name" value="P-loop_NTPase"/>
</dbReference>
<dbReference type="RefSeq" id="XP_008094839.1">
    <property type="nucleotide sequence ID" value="XM_008096648.1"/>
</dbReference>
<keyword evidence="2" id="KW-0040">ANK repeat</keyword>
<evidence type="ECO:0000256" key="1">
    <source>
        <dbReference type="ARBA" id="ARBA00022737"/>
    </source>
</evidence>
<dbReference type="OrthoDB" id="194358at2759"/>
<dbReference type="Gene3D" id="3.40.50.1580">
    <property type="entry name" value="Nucleoside phosphorylase domain"/>
    <property type="match status" value="1"/>
</dbReference>
<dbReference type="Proteomes" id="UP000008782">
    <property type="component" value="Unassembled WGS sequence"/>
</dbReference>
<dbReference type="Pfam" id="PF00023">
    <property type="entry name" value="Ank"/>
    <property type="match status" value="1"/>
</dbReference>
<keyword evidence="5" id="KW-1185">Reference proteome</keyword>
<dbReference type="PROSITE" id="PS50297">
    <property type="entry name" value="ANK_REP_REGION"/>
    <property type="match status" value="2"/>
</dbReference>
<dbReference type="InterPro" id="IPR035994">
    <property type="entry name" value="Nucleoside_phosphorylase_sf"/>
</dbReference>
<dbReference type="Pfam" id="PF24883">
    <property type="entry name" value="NPHP3_N"/>
    <property type="match status" value="1"/>
</dbReference>
<dbReference type="Pfam" id="PF12796">
    <property type="entry name" value="Ank_2"/>
    <property type="match status" value="1"/>
</dbReference>
<dbReference type="SUPFAM" id="SSF53167">
    <property type="entry name" value="Purine and uridine phosphorylases"/>
    <property type="match status" value="1"/>
</dbReference>
<dbReference type="GO" id="GO:0009116">
    <property type="term" value="P:nucleoside metabolic process"/>
    <property type="evidence" value="ECO:0007669"/>
    <property type="project" value="InterPro"/>
</dbReference>
<dbReference type="PANTHER" id="PTHR46082:SF11">
    <property type="entry name" value="AAA+ ATPASE DOMAIN-CONTAINING PROTEIN-RELATED"/>
    <property type="match status" value="1"/>
</dbReference>
<feature type="domain" description="NACHT" evidence="3">
    <location>
        <begin position="403"/>
        <end position="544"/>
    </location>
</feature>
<dbReference type="Gene3D" id="1.25.40.20">
    <property type="entry name" value="Ankyrin repeat-containing domain"/>
    <property type="match status" value="1"/>
</dbReference>
<dbReference type="STRING" id="645133.E3QIY1"/>
<dbReference type="SUPFAM" id="SSF52540">
    <property type="entry name" value="P-loop containing nucleoside triphosphate hydrolases"/>
    <property type="match status" value="1"/>
</dbReference>
<dbReference type="EMBL" id="GG697351">
    <property type="protein sequence ID" value="EFQ30819.1"/>
    <property type="molecule type" value="Genomic_DNA"/>
</dbReference>
<accession>E3QIY1</accession>
<dbReference type="SMART" id="SM00248">
    <property type="entry name" value="ANK"/>
    <property type="match status" value="4"/>
</dbReference>
<dbReference type="GeneID" id="24411328"/>
<dbReference type="InterPro" id="IPR036770">
    <property type="entry name" value="Ankyrin_rpt-contain_sf"/>
</dbReference>